<keyword evidence="8" id="KW-1185">Reference proteome</keyword>
<evidence type="ECO:0000256" key="3">
    <source>
        <dbReference type="ARBA" id="ARBA00022692"/>
    </source>
</evidence>
<organism evidence="7 8">
    <name type="scientific">Cerrena zonata</name>
    <dbReference type="NCBI Taxonomy" id="2478898"/>
    <lineage>
        <taxon>Eukaryota</taxon>
        <taxon>Fungi</taxon>
        <taxon>Dikarya</taxon>
        <taxon>Basidiomycota</taxon>
        <taxon>Agaricomycotina</taxon>
        <taxon>Agaricomycetes</taxon>
        <taxon>Polyporales</taxon>
        <taxon>Cerrenaceae</taxon>
        <taxon>Cerrena</taxon>
    </lineage>
</organism>
<dbReference type="Proteomes" id="UP001385951">
    <property type="component" value="Unassembled WGS sequence"/>
</dbReference>
<comment type="subcellular location">
    <subcellularLocation>
        <location evidence="1">Membrane</location>
    </subcellularLocation>
</comment>
<dbReference type="InterPro" id="IPR054549">
    <property type="entry name" value="UVB_sens_RUS_dom"/>
</dbReference>
<comment type="caution">
    <text evidence="7">The sequence shown here is derived from an EMBL/GenBank/DDBJ whole genome shotgun (WGS) entry which is preliminary data.</text>
</comment>
<evidence type="ECO:0000256" key="1">
    <source>
        <dbReference type="ARBA" id="ARBA00004370"/>
    </source>
</evidence>
<sequence>MLLTVLQDAFSRLTTILGAYYLGTSLYPEAKTYRLVADIANDVAIVFDLLSPQLSQYSIIWAFPFITALPGSSLRTSALCLSGAFRALCGVAAGGSRAALTIHFAQDGVVPGDVGDLSAKDASKETVLALIGMLLGSLIVPHLQTAESTYTVVCVLLVGHLLANYLAVRVVVMRSLNRQRTSLLWSAYREHTDDGPSKRILSRKEVAKREYLFGRENVLLNLHLGVVKISGRAKIGSSFCDIVPSQVNGFQENRPWVPKLLELFERENFVVWIQPSSSPSFSSSRSPQFHILLKEGHTPADHLKAWAFACDLASLTTVGTYSRNSTALIEEMCRIKEEFDTVYNTFVEDIKRVGWDVEASALVSGSPRVITLVDIEPGQNTTEDRKSI</sequence>
<dbReference type="Pfam" id="PF04884">
    <property type="entry name" value="UVB_sens_prot"/>
    <property type="match status" value="1"/>
</dbReference>
<gene>
    <name evidence="7" type="ORF">QCA50_011911</name>
</gene>
<proteinExistence type="inferred from homology"/>
<name>A0AAW0G3V3_9APHY</name>
<accession>A0AAW0G3V3</accession>
<dbReference type="PANTHER" id="PTHR12770:SF31">
    <property type="entry name" value="RUS FAMILY MEMBER 1"/>
    <property type="match status" value="1"/>
</dbReference>
<evidence type="ECO:0000313" key="7">
    <source>
        <dbReference type="EMBL" id="KAK7685074.1"/>
    </source>
</evidence>
<evidence type="ECO:0000259" key="6">
    <source>
        <dbReference type="Pfam" id="PF04884"/>
    </source>
</evidence>
<dbReference type="GO" id="GO:0016020">
    <property type="term" value="C:membrane"/>
    <property type="evidence" value="ECO:0007669"/>
    <property type="project" value="UniProtKB-SubCell"/>
</dbReference>
<reference evidence="7 8" key="1">
    <citation type="submission" date="2022-09" db="EMBL/GenBank/DDBJ databases">
        <authorList>
            <person name="Palmer J.M."/>
        </authorList>
    </citation>
    <scope>NUCLEOTIDE SEQUENCE [LARGE SCALE GENOMIC DNA]</scope>
    <source>
        <strain evidence="7 8">DSM 7382</strain>
    </source>
</reference>
<dbReference type="InterPro" id="IPR006968">
    <property type="entry name" value="RUS_fam"/>
</dbReference>
<dbReference type="PANTHER" id="PTHR12770">
    <property type="entry name" value="RUS1 FAMILY PROTEIN C16ORF58"/>
    <property type="match status" value="1"/>
</dbReference>
<evidence type="ECO:0000313" key="8">
    <source>
        <dbReference type="Proteomes" id="UP001385951"/>
    </source>
</evidence>
<keyword evidence="5" id="KW-0472">Membrane</keyword>
<feature type="domain" description="Protein root UVB sensitive/RUS" evidence="6">
    <location>
        <begin position="2"/>
        <end position="191"/>
    </location>
</feature>
<comment type="similarity">
    <text evidence="2">Belongs to the RUS1 family.</text>
</comment>
<evidence type="ECO:0000256" key="2">
    <source>
        <dbReference type="ARBA" id="ARBA00007558"/>
    </source>
</evidence>
<evidence type="ECO:0000256" key="4">
    <source>
        <dbReference type="ARBA" id="ARBA00022989"/>
    </source>
</evidence>
<protein>
    <recommendedName>
        <fullName evidence="6">Protein root UVB sensitive/RUS domain-containing protein</fullName>
    </recommendedName>
</protein>
<keyword evidence="4" id="KW-1133">Transmembrane helix</keyword>
<keyword evidence="3" id="KW-0812">Transmembrane</keyword>
<dbReference type="AlphaFoldDB" id="A0AAW0G3V3"/>
<dbReference type="EMBL" id="JASBNA010000022">
    <property type="protein sequence ID" value="KAK7685074.1"/>
    <property type="molecule type" value="Genomic_DNA"/>
</dbReference>
<evidence type="ECO:0000256" key="5">
    <source>
        <dbReference type="ARBA" id="ARBA00023136"/>
    </source>
</evidence>